<feature type="region of interest" description="Disordered" evidence="1">
    <location>
        <begin position="40"/>
        <end position="65"/>
    </location>
</feature>
<protein>
    <submittedName>
        <fullName evidence="2">Putative ovule protein</fullName>
    </submittedName>
</protein>
<sequence length="65" mass="7008">MYNIFGVCTNFKNRNLKPSQTIVVGHICSPYIPCELDESGMHTIPTPTPTPTPNSSKIGTGGWAS</sequence>
<dbReference type="EMBL" id="GEDG01031215">
    <property type="protein sequence ID" value="JAP11503.1"/>
    <property type="molecule type" value="Transcribed_RNA"/>
</dbReference>
<dbReference type="AlphaFoldDB" id="A0A0V0GTG1"/>
<proteinExistence type="predicted"/>
<accession>A0A0V0GTG1</accession>
<evidence type="ECO:0000313" key="2">
    <source>
        <dbReference type="EMBL" id="JAP11503.1"/>
    </source>
</evidence>
<organism evidence="2">
    <name type="scientific">Solanum chacoense</name>
    <name type="common">Chaco potato</name>
    <dbReference type="NCBI Taxonomy" id="4108"/>
    <lineage>
        <taxon>Eukaryota</taxon>
        <taxon>Viridiplantae</taxon>
        <taxon>Streptophyta</taxon>
        <taxon>Embryophyta</taxon>
        <taxon>Tracheophyta</taxon>
        <taxon>Spermatophyta</taxon>
        <taxon>Magnoliopsida</taxon>
        <taxon>eudicotyledons</taxon>
        <taxon>Gunneridae</taxon>
        <taxon>Pentapetalae</taxon>
        <taxon>asterids</taxon>
        <taxon>lamiids</taxon>
        <taxon>Solanales</taxon>
        <taxon>Solanaceae</taxon>
        <taxon>Solanoideae</taxon>
        <taxon>Solaneae</taxon>
        <taxon>Solanum</taxon>
    </lineage>
</organism>
<reference evidence="2" key="1">
    <citation type="submission" date="2015-12" db="EMBL/GenBank/DDBJ databases">
        <title>Gene expression during late stages of embryo sac development: a critical building block for successful pollen-pistil interactions.</title>
        <authorList>
            <person name="Liu Y."/>
            <person name="Joly V."/>
            <person name="Sabar M."/>
            <person name="Matton D.P."/>
        </authorList>
    </citation>
    <scope>NUCLEOTIDE SEQUENCE</scope>
</reference>
<name>A0A0V0GTG1_SOLCH</name>
<evidence type="ECO:0000256" key="1">
    <source>
        <dbReference type="SAM" id="MobiDB-lite"/>
    </source>
</evidence>